<dbReference type="Proteomes" id="UP000522864">
    <property type="component" value="Unassembled WGS sequence"/>
</dbReference>
<evidence type="ECO:0000256" key="3">
    <source>
        <dbReference type="ARBA" id="ARBA00022840"/>
    </source>
</evidence>
<sequence>MIASALTIFRAIDQYVNLTEPYRLIKQPENKQRVGEILYSCLDALRLGALALWPVMPGSMSLLLKSLGCLDDGSTPTFDTGPRLLSGFHIQETHVLFPRFQEVD</sequence>
<dbReference type="EMBL" id="JACAQA010000061">
    <property type="protein sequence ID" value="NWB89451.1"/>
    <property type="molecule type" value="Genomic_DNA"/>
</dbReference>
<keyword evidence="2" id="KW-0547">Nucleotide-binding</keyword>
<reference evidence="5 6" key="1">
    <citation type="submission" date="2020-04" db="EMBL/GenBank/DDBJ databases">
        <title>Molecular characterization of pseudomonads from Agaricus bisporus reveal novel blotch 2 pathogens in Western Europe.</title>
        <authorList>
            <person name="Taparia T."/>
            <person name="Krijger M."/>
            <person name="Haynes E."/>
            <person name="Elpinstone J.G."/>
            <person name="Noble R."/>
            <person name="Van Der Wolf J."/>
        </authorList>
    </citation>
    <scope>NUCLEOTIDE SEQUENCE [LARGE SCALE GENOMIC DNA]</scope>
    <source>
        <strain evidence="5 6">G9001</strain>
    </source>
</reference>
<dbReference type="Gene3D" id="1.10.730.10">
    <property type="entry name" value="Isoleucyl-tRNA Synthetase, Domain 1"/>
    <property type="match status" value="1"/>
</dbReference>
<dbReference type="AlphaFoldDB" id="A0A7Y7WY63"/>
<comment type="caution">
    <text evidence="5">The sequence shown here is derived from an EMBL/GenBank/DDBJ whole genome shotgun (WGS) entry which is preliminary data.</text>
</comment>
<dbReference type="GO" id="GO:0004812">
    <property type="term" value="F:aminoacyl-tRNA ligase activity"/>
    <property type="evidence" value="ECO:0007669"/>
    <property type="project" value="UniProtKB-KW"/>
</dbReference>
<dbReference type="GO" id="GO:0005524">
    <property type="term" value="F:ATP binding"/>
    <property type="evidence" value="ECO:0007669"/>
    <property type="project" value="UniProtKB-KW"/>
</dbReference>
<evidence type="ECO:0000313" key="5">
    <source>
        <dbReference type="EMBL" id="NWB89451.1"/>
    </source>
</evidence>
<evidence type="ECO:0000256" key="1">
    <source>
        <dbReference type="ARBA" id="ARBA00022598"/>
    </source>
</evidence>
<evidence type="ECO:0008006" key="7">
    <source>
        <dbReference type="Google" id="ProtNLM"/>
    </source>
</evidence>
<dbReference type="SUPFAM" id="SSF47323">
    <property type="entry name" value="Anticodon-binding domain of a subclass of class I aminoacyl-tRNA synthetases"/>
    <property type="match status" value="1"/>
</dbReference>
<gene>
    <name evidence="5" type="ORF">HX830_31790</name>
</gene>
<keyword evidence="3" id="KW-0067">ATP-binding</keyword>
<evidence type="ECO:0000256" key="4">
    <source>
        <dbReference type="ARBA" id="ARBA00023146"/>
    </source>
</evidence>
<evidence type="ECO:0000256" key="2">
    <source>
        <dbReference type="ARBA" id="ARBA00022741"/>
    </source>
</evidence>
<proteinExistence type="predicted"/>
<dbReference type="InterPro" id="IPR009080">
    <property type="entry name" value="tRNAsynth_Ia_anticodon-bd"/>
</dbReference>
<name>A0A7Y7WY63_9PSED</name>
<keyword evidence="4" id="KW-0030">Aminoacyl-tRNA synthetase</keyword>
<dbReference type="RefSeq" id="WP_177104795.1">
    <property type="nucleotide sequence ID" value="NZ_JACAQA010000061.1"/>
</dbReference>
<accession>A0A7Y7WY63</accession>
<evidence type="ECO:0000313" key="6">
    <source>
        <dbReference type="Proteomes" id="UP000522864"/>
    </source>
</evidence>
<dbReference type="GO" id="GO:0006418">
    <property type="term" value="P:tRNA aminoacylation for protein translation"/>
    <property type="evidence" value="ECO:0007669"/>
    <property type="project" value="InterPro"/>
</dbReference>
<keyword evidence="1" id="KW-0436">Ligase</keyword>
<protein>
    <recommendedName>
        <fullName evidence="7">Methionine--tRNA ligase</fullName>
    </recommendedName>
</protein>
<organism evidence="5 6">
    <name type="scientific">Pseudomonas gingeri</name>
    <dbReference type="NCBI Taxonomy" id="117681"/>
    <lineage>
        <taxon>Bacteria</taxon>
        <taxon>Pseudomonadati</taxon>
        <taxon>Pseudomonadota</taxon>
        <taxon>Gammaproteobacteria</taxon>
        <taxon>Pseudomonadales</taxon>
        <taxon>Pseudomonadaceae</taxon>
        <taxon>Pseudomonas</taxon>
    </lineage>
</organism>